<evidence type="ECO:0000313" key="4">
    <source>
        <dbReference type="EMBL" id="GJJ09068.1"/>
    </source>
</evidence>
<evidence type="ECO:0000256" key="1">
    <source>
        <dbReference type="SAM" id="MobiDB-lite"/>
    </source>
</evidence>
<dbReference type="Pfam" id="PF20151">
    <property type="entry name" value="DUF6533"/>
    <property type="match status" value="1"/>
</dbReference>
<accession>A0AAV5A772</accession>
<evidence type="ECO:0000256" key="2">
    <source>
        <dbReference type="SAM" id="Phobius"/>
    </source>
</evidence>
<feature type="compositionally biased region" description="Basic and acidic residues" evidence="1">
    <location>
        <begin position="286"/>
        <end position="305"/>
    </location>
</feature>
<evidence type="ECO:0000259" key="3">
    <source>
        <dbReference type="Pfam" id="PF20151"/>
    </source>
</evidence>
<feature type="domain" description="DUF6533" evidence="3">
    <location>
        <begin position="34"/>
        <end position="60"/>
    </location>
</feature>
<reference evidence="4" key="1">
    <citation type="submission" date="2021-10" db="EMBL/GenBank/DDBJ databases">
        <title>De novo Genome Assembly of Clathrus columnatus (Basidiomycota, Fungi) Using Illumina and Nanopore Sequence Data.</title>
        <authorList>
            <person name="Ogiso-Tanaka E."/>
            <person name="Itagaki H."/>
            <person name="Hosoya T."/>
            <person name="Hosaka K."/>
        </authorList>
    </citation>
    <scope>NUCLEOTIDE SEQUENCE</scope>
    <source>
        <strain evidence="4">MO-923</strain>
    </source>
</reference>
<dbReference type="InterPro" id="IPR045340">
    <property type="entry name" value="DUF6533"/>
</dbReference>
<keyword evidence="5" id="KW-1185">Reference proteome</keyword>
<feature type="transmembrane region" description="Helical" evidence="2">
    <location>
        <begin position="140"/>
        <end position="158"/>
    </location>
</feature>
<feature type="region of interest" description="Disordered" evidence="1">
    <location>
        <begin position="231"/>
        <end position="251"/>
    </location>
</feature>
<comment type="caution">
    <text evidence="4">The sequence shown here is derived from an EMBL/GenBank/DDBJ whole genome shotgun (WGS) entry which is preliminary data.</text>
</comment>
<organism evidence="4 5">
    <name type="scientific">Clathrus columnatus</name>
    <dbReference type="NCBI Taxonomy" id="1419009"/>
    <lineage>
        <taxon>Eukaryota</taxon>
        <taxon>Fungi</taxon>
        <taxon>Dikarya</taxon>
        <taxon>Basidiomycota</taxon>
        <taxon>Agaricomycotina</taxon>
        <taxon>Agaricomycetes</taxon>
        <taxon>Phallomycetidae</taxon>
        <taxon>Phallales</taxon>
        <taxon>Clathraceae</taxon>
        <taxon>Clathrus</taxon>
    </lineage>
</organism>
<gene>
    <name evidence="4" type="ORF">Clacol_003290</name>
</gene>
<sequence>MSNSNSNQISLQEFAQIYTTEVYDSIVVNHLLYAGLTIMVWDTILTFGEEVDVIWRRNIRNSGRGLFTARAYAISGNRKFVLALLLPLDLARFVNGIVSTTTVIQICRKDNDLPQSLVNSFNVKSPGQSKNLTVLIFEQGVYEFGLMALLVILINILIRVLPGNSRSFGNATPINISIPTLLLARFCLALRHRNAPDIAAAQTRYPSGYTWSSSQAKLLAEFGERSPTSAISTASRFSQSSRGSRRTSISGSRASDDIRLTVYSPVSVLYRHDEEVEDELDEIAEEEGHHDVETPLTVERDRYHD</sequence>
<evidence type="ECO:0000313" key="5">
    <source>
        <dbReference type="Proteomes" id="UP001050691"/>
    </source>
</evidence>
<protein>
    <recommendedName>
        <fullName evidence="3">DUF6533 domain-containing protein</fullName>
    </recommendedName>
</protein>
<feature type="region of interest" description="Disordered" evidence="1">
    <location>
        <begin position="278"/>
        <end position="305"/>
    </location>
</feature>
<proteinExistence type="predicted"/>
<keyword evidence="2" id="KW-1133">Transmembrane helix</keyword>
<keyword evidence="2" id="KW-0472">Membrane</keyword>
<keyword evidence="2" id="KW-0812">Transmembrane</keyword>
<dbReference type="EMBL" id="BPWL01000004">
    <property type="protein sequence ID" value="GJJ09068.1"/>
    <property type="molecule type" value="Genomic_DNA"/>
</dbReference>
<name>A0AAV5A772_9AGAM</name>
<dbReference type="Proteomes" id="UP001050691">
    <property type="component" value="Unassembled WGS sequence"/>
</dbReference>
<dbReference type="AlphaFoldDB" id="A0AAV5A772"/>